<proteinExistence type="predicted"/>
<organism evidence="2 3">
    <name type="scientific">Paenibacillus plantiphilus</name>
    <dbReference type="NCBI Taxonomy" id="2905650"/>
    <lineage>
        <taxon>Bacteria</taxon>
        <taxon>Bacillati</taxon>
        <taxon>Bacillota</taxon>
        <taxon>Bacilli</taxon>
        <taxon>Bacillales</taxon>
        <taxon>Paenibacillaceae</taxon>
        <taxon>Paenibacillus</taxon>
    </lineage>
</organism>
<keyword evidence="1" id="KW-0812">Transmembrane</keyword>
<gene>
    <name evidence="2" type="ORF">PAECIP111893_03465</name>
</gene>
<reference evidence="2" key="1">
    <citation type="submission" date="2022-01" db="EMBL/GenBank/DDBJ databases">
        <authorList>
            <person name="Criscuolo A."/>
        </authorList>
    </citation>
    <scope>NUCLEOTIDE SEQUENCE</scope>
    <source>
        <strain evidence="2">CIP111893</strain>
    </source>
</reference>
<feature type="transmembrane region" description="Helical" evidence="1">
    <location>
        <begin position="83"/>
        <end position="100"/>
    </location>
</feature>
<feature type="transmembrane region" description="Helical" evidence="1">
    <location>
        <begin position="212"/>
        <end position="230"/>
    </location>
</feature>
<dbReference type="EMBL" id="CAKMMF010000019">
    <property type="protein sequence ID" value="CAH1211728.1"/>
    <property type="molecule type" value="Genomic_DNA"/>
</dbReference>
<evidence type="ECO:0000313" key="2">
    <source>
        <dbReference type="EMBL" id="CAH1211728.1"/>
    </source>
</evidence>
<dbReference type="Proteomes" id="UP000838686">
    <property type="component" value="Unassembled WGS sequence"/>
</dbReference>
<sequence>MNAPKDNEIKQLEDELRQPLSQLMVKPVSSMDTSMLIKALQPAFDTLKESAEEERFARRETIRSRHPSLLRLLRSQLSSYSRMYWLASLFVFGMLLYLLPTDNHTSYISVGDTFSFVLPALLLASLAYSFRTWNKEMRIIESITPYPPALLLIVRIMIVIGLNLVFGITGSIYMNVQVEAFPLLPFMLQWLSILLLLSGVTAYVLMWKGFKAAFSCSIILWISWLGMTQVDSPIREMADHRNWTSLQGTALAAGLLLLALAYRRTFGMKLLP</sequence>
<evidence type="ECO:0000256" key="1">
    <source>
        <dbReference type="SAM" id="Phobius"/>
    </source>
</evidence>
<feature type="transmembrane region" description="Helical" evidence="1">
    <location>
        <begin position="106"/>
        <end position="128"/>
    </location>
</feature>
<dbReference type="RefSeq" id="WP_236343798.1">
    <property type="nucleotide sequence ID" value="NZ_CAKMMF010000019.1"/>
</dbReference>
<feature type="transmembrane region" description="Helical" evidence="1">
    <location>
        <begin position="242"/>
        <end position="262"/>
    </location>
</feature>
<protein>
    <recommendedName>
        <fullName evidence="4">ABC transporter permease</fullName>
    </recommendedName>
</protein>
<evidence type="ECO:0000313" key="3">
    <source>
        <dbReference type="Proteomes" id="UP000838686"/>
    </source>
</evidence>
<feature type="transmembrane region" description="Helical" evidence="1">
    <location>
        <begin position="149"/>
        <end position="174"/>
    </location>
</feature>
<name>A0ABM9CGN9_9BACL</name>
<keyword evidence="1" id="KW-0472">Membrane</keyword>
<evidence type="ECO:0008006" key="4">
    <source>
        <dbReference type="Google" id="ProtNLM"/>
    </source>
</evidence>
<keyword evidence="1" id="KW-1133">Transmembrane helix</keyword>
<keyword evidence="3" id="KW-1185">Reference proteome</keyword>
<comment type="caution">
    <text evidence="2">The sequence shown here is derived from an EMBL/GenBank/DDBJ whole genome shotgun (WGS) entry which is preliminary data.</text>
</comment>
<accession>A0ABM9CGN9</accession>
<feature type="transmembrane region" description="Helical" evidence="1">
    <location>
        <begin position="186"/>
        <end position="205"/>
    </location>
</feature>